<comment type="caution">
    <text evidence="1">The sequence shown here is derived from an EMBL/GenBank/DDBJ whole genome shotgun (WGS) entry which is preliminary data.</text>
</comment>
<organism evidence="1 2">
    <name type="scientific">Actinacidiphila epipremni</name>
    <dbReference type="NCBI Taxonomy" id="2053013"/>
    <lineage>
        <taxon>Bacteria</taxon>
        <taxon>Bacillati</taxon>
        <taxon>Actinomycetota</taxon>
        <taxon>Actinomycetes</taxon>
        <taxon>Kitasatosporales</taxon>
        <taxon>Streptomycetaceae</taxon>
        <taxon>Actinacidiphila</taxon>
    </lineage>
</organism>
<keyword evidence="2" id="KW-1185">Reference proteome</keyword>
<dbReference type="RefSeq" id="WP_167981698.1">
    <property type="nucleotide sequence ID" value="NZ_JAATEJ010000003.1"/>
</dbReference>
<dbReference type="EMBL" id="JAATEJ010000003">
    <property type="protein sequence ID" value="NJP42814.1"/>
    <property type="molecule type" value="Genomic_DNA"/>
</dbReference>
<accession>A0ABX0ZG79</accession>
<reference evidence="1 2" key="1">
    <citation type="submission" date="2020-03" db="EMBL/GenBank/DDBJ databases">
        <title>WGS of actinomycetes isolated from Thailand.</title>
        <authorList>
            <person name="Thawai C."/>
        </authorList>
    </citation>
    <scope>NUCLEOTIDE SEQUENCE [LARGE SCALE GENOMIC DNA]</scope>
    <source>
        <strain evidence="1 2">PRB2-1</strain>
    </source>
</reference>
<name>A0ABX0ZG79_9ACTN</name>
<gene>
    <name evidence="1" type="ORF">HCN08_05225</name>
</gene>
<evidence type="ECO:0000313" key="1">
    <source>
        <dbReference type="EMBL" id="NJP42814.1"/>
    </source>
</evidence>
<proteinExistence type="predicted"/>
<dbReference type="Proteomes" id="UP000734511">
    <property type="component" value="Unassembled WGS sequence"/>
</dbReference>
<protein>
    <submittedName>
        <fullName evidence="1">Uncharacterized protein</fullName>
    </submittedName>
</protein>
<sequence length="237" mass="24804">MNARRQATAWHMATARHMAAVRHMAADRRTGVDGSAHGAAGRPARPIRGRAAGAALAAGTLAAAVLAVPAQAQAAPAAPETPAQVPAHARGLRGPVVEHPVQQPFDYPAGEVCAFPAHAEFPVSDLTTRTWTDAAATPVFAIESGPLVMKVTNLANGKTVVRDISGTGVITYPDPDSYILSGNDWSAGFHTTDRPVHNRWIVASTFMSVEITTVDGTTSRKLLALDGPYEDICATLS</sequence>
<evidence type="ECO:0000313" key="2">
    <source>
        <dbReference type="Proteomes" id="UP000734511"/>
    </source>
</evidence>